<organism evidence="4 5">
    <name type="scientific">Candidatus Accumulibacter appositus</name>
    <dbReference type="NCBI Taxonomy" id="1454003"/>
    <lineage>
        <taxon>Bacteria</taxon>
        <taxon>Pseudomonadati</taxon>
        <taxon>Pseudomonadota</taxon>
        <taxon>Betaproteobacteria</taxon>
        <taxon>Candidatus Accumulibacter</taxon>
    </lineage>
</organism>
<dbReference type="GO" id="GO:0006629">
    <property type="term" value="P:lipid metabolic process"/>
    <property type="evidence" value="ECO:0007669"/>
    <property type="project" value="UniProtKB-KW"/>
</dbReference>
<dbReference type="InterPro" id="IPR002641">
    <property type="entry name" value="PNPLA_dom"/>
</dbReference>
<comment type="caution">
    <text evidence="2">Lacks conserved residue(s) required for the propagation of feature annotation.</text>
</comment>
<dbReference type="Pfam" id="PF01734">
    <property type="entry name" value="Patatin"/>
    <property type="match status" value="1"/>
</dbReference>
<evidence type="ECO:0000256" key="2">
    <source>
        <dbReference type="PROSITE-ProRule" id="PRU01161"/>
    </source>
</evidence>
<name>A0A011PSE4_9PROT</name>
<dbReference type="EMBL" id="JEMX01000045">
    <property type="protein sequence ID" value="EXI79907.1"/>
    <property type="molecule type" value="Genomic_DNA"/>
</dbReference>
<sequence length="401" mass="44341">MLEELRRTEIVVDGQRRRLIDEVEVITGVSGGSFTALSYALYGDRLFAEYEERFLKRDVQGALIARGFNPFKWWKFVGGSAGRSELAAEYYDEILFEGATFSDLWEKPGPVALATGTDLSSGARSAFFQNDFDLLCSDLSKVRLSHAAATSSAVPVVLSPVTLNNYGGSCAYQYPAWADDVANPDSRARPSARAVQRYREMESLQNSKDRPFIHLVDGGVSDNIGVRGVLEFLEEQAASAAFRGELGFGRIRRIILLVVNSLSSPSSDWDRSEEPPGIVAQLLQSTSVPIDHYSFETIETMKDRAAIMGWQRELHVARARLAGATFAEAEGGMPKLSLEVIDGSFSAIRGPEEKRYFMNLPTSFVLPPDDIDRLRDVAARLMRQSSEYESAVRDVGGTPRK</sequence>
<proteinExistence type="predicted"/>
<keyword evidence="1" id="KW-0443">Lipid metabolism</keyword>
<dbReference type="InterPro" id="IPR016035">
    <property type="entry name" value="Acyl_Trfase/lysoPLipase"/>
</dbReference>
<dbReference type="PATRIC" id="fig|1454003.3.peg.2249"/>
<dbReference type="AlphaFoldDB" id="A0A011PSE4"/>
<reference evidence="4 5" key="1">
    <citation type="submission" date="2014-02" db="EMBL/GenBank/DDBJ databases">
        <title>Expanding our view of genomic diversity in Candidatus Accumulibacter clades.</title>
        <authorList>
            <person name="Skennerton C.T."/>
            <person name="Barr J.J."/>
            <person name="Slater F.R."/>
            <person name="Bond P.L."/>
            <person name="Tyson G.W."/>
        </authorList>
    </citation>
    <scope>NUCLEOTIDE SEQUENCE [LARGE SCALE GENOMIC DNA]</scope>
    <source>
        <strain evidence="5">BA-92</strain>
    </source>
</reference>
<protein>
    <submittedName>
        <fullName evidence="4">Patatin-like phospholipase</fullName>
    </submittedName>
</protein>
<dbReference type="Gene3D" id="3.40.1090.10">
    <property type="entry name" value="Cytosolic phospholipase A2 catalytic domain"/>
    <property type="match status" value="1"/>
</dbReference>
<dbReference type="PROSITE" id="PS51635">
    <property type="entry name" value="PNPLA"/>
    <property type="match status" value="1"/>
</dbReference>
<accession>A0A011PSE4</accession>
<evidence type="ECO:0000259" key="3">
    <source>
        <dbReference type="PROSITE" id="PS51635"/>
    </source>
</evidence>
<evidence type="ECO:0000256" key="1">
    <source>
        <dbReference type="ARBA" id="ARBA00023098"/>
    </source>
</evidence>
<feature type="domain" description="PNPLA" evidence="3">
    <location>
        <begin position="1"/>
        <end position="189"/>
    </location>
</feature>
<comment type="caution">
    <text evidence="4">The sequence shown here is derived from an EMBL/GenBank/DDBJ whole genome shotgun (WGS) entry which is preliminary data.</text>
</comment>
<dbReference type="Proteomes" id="UP000021816">
    <property type="component" value="Unassembled WGS sequence"/>
</dbReference>
<gene>
    <name evidence="4" type="ORF">AW10_02206</name>
</gene>
<dbReference type="SUPFAM" id="SSF52151">
    <property type="entry name" value="FabD/lysophospholipase-like"/>
    <property type="match status" value="1"/>
</dbReference>
<evidence type="ECO:0000313" key="4">
    <source>
        <dbReference type="EMBL" id="EXI79907.1"/>
    </source>
</evidence>
<feature type="short sequence motif" description="GXSXG" evidence="2">
    <location>
        <begin position="28"/>
        <end position="32"/>
    </location>
</feature>
<evidence type="ECO:0000313" key="5">
    <source>
        <dbReference type="Proteomes" id="UP000021816"/>
    </source>
</evidence>
<dbReference type="STRING" id="1454003.AW10_02206"/>